<dbReference type="InterPro" id="IPR035472">
    <property type="entry name" value="RpiR-like_SIS"/>
</dbReference>
<dbReference type="Gene3D" id="1.10.10.10">
    <property type="entry name" value="Winged helix-like DNA-binding domain superfamily/Winged helix DNA-binding domain"/>
    <property type="match status" value="1"/>
</dbReference>
<dbReference type="InterPro" id="IPR000281">
    <property type="entry name" value="HTH_RpiR"/>
</dbReference>
<dbReference type="InterPro" id="IPR046348">
    <property type="entry name" value="SIS_dom_sf"/>
</dbReference>
<dbReference type="PANTHER" id="PTHR30514:SF1">
    <property type="entry name" value="HTH-TYPE TRANSCRIPTIONAL REGULATOR HEXR-RELATED"/>
    <property type="match status" value="1"/>
</dbReference>
<dbReference type="InterPro" id="IPR001347">
    <property type="entry name" value="SIS_dom"/>
</dbReference>
<evidence type="ECO:0000256" key="3">
    <source>
        <dbReference type="ARBA" id="ARBA00023163"/>
    </source>
</evidence>
<keyword evidence="1" id="KW-0805">Transcription regulation</keyword>
<feature type="domain" description="HTH rpiR-type" evidence="4">
    <location>
        <begin position="18"/>
        <end position="94"/>
    </location>
</feature>
<dbReference type="Pfam" id="PF01380">
    <property type="entry name" value="SIS"/>
    <property type="match status" value="1"/>
</dbReference>
<organism evidence="6 7">
    <name type="scientific">Arenicella chitinivorans</name>
    <dbReference type="NCBI Taxonomy" id="1329800"/>
    <lineage>
        <taxon>Bacteria</taxon>
        <taxon>Pseudomonadati</taxon>
        <taxon>Pseudomonadota</taxon>
        <taxon>Gammaproteobacteria</taxon>
        <taxon>Arenicellales</taxon>
        <taxon>Arenicellaceae</taxon>
        <taxon>Arenicella</taxon>
    </lineage>
</organism>
<evidence type="ECO:0000256" key="2">
    <source>
        <dbReference type="ARBA" id="ARBA00023125"/>
    </source>
</evidence>
<dbReference type="SUPFAM" id="SSF53697">
    <property type="entry name" value="SIS domain"/>
    <property type="match status" value="1"/>
</dbReference>
<accession>A0A918RP04</accession>
<dbReference type="InterPro" id="IPR036388">
    <property type="entry name" value="WH-like_DNA-bd_sf"/>
</dbReference>
<dbReference type="InterPro" id="IPR047640">
    <property type="entry name" value="RpiR-like"/>
</dbReference>
<evidence type="ECO:0000259" key="5">
    <source>
        <dbReference type="PROSITE" id="PS51464"/>
    </source>
</evidence>
<evidence type="ECO:0000256" key="1">
    <source>
        <dbReference type="ARBA" id="ARBA00023015"/>
    </source>
</evidence>
<dbReference type="EMBL" id="BMXA01000002">
    <property type="protein sequence ID" value="GHA05011.1"/>
    <property type="molecule type" value="Genomic_DNA"/>
</dbReference>
<feature type="domain" description="SIS" evidence="5">
    <location>
        <begin position="138"/>
        <end position="277"/>
    </location>
</feature>
<keyword evidence="3" id="KW-0804">Transcription</keyword>
<dbReference type="Proteomes" id="UP000614811">
    <property type="component" value="Unassembled WGS sequence"/>
</dbReference>
<keyword evidence="7" id="KW-1185">Reference proteome</keyword>
<reference evidence="6" key="2">
    <citation type="submission" date="2020-09" db="EMBL/GenBank/DDBJ databases">
        <authorList>
            <person name="Sun Q."/>
            <person name="Kim S."/>
        </authorList>
    </citation>
    <scope>NUCLEOTIDE SEQUENCE</scope>
    <source>
        <strain evidence="6">KCTC 12711</strain>
    </source>
</reference>
<dbReference type="PROSITE" id="PS51071">
    <property type="entry name" value="HTH_RPIR"/>
    <property type="match status" value="1"/>
</dbReference>
<dbReference type="PROSITE" id="PS51464">
    <property type="entry name" value="SIS"/>
    <property type="match status" value="1"/>
</dbReference>
<dbReference type="SUPFAM" id="SSF46689">
    <property type="entry name" value="Homeodomain-like"/>
    <property type="match status" value="1"/>
</dbReference>
<dbReference type="Pfam" id="PF01418">
    <property type="entry name" value="HTH_6"/>
    <property type="match status" value="1"/>
</dbReference>
<dbReference type="GO" id="GO:0003700">
    <property type="term" value="F:DNA-binding transcription factor activity"/>
    <property type="evidence" value="ECO:0007669"/>
    <property type="project" value="InterPro"/>
</dbReference>
<evidence type="ECO:0000313" key="6">
    <source>
        <dbReference type="EMBL" id="GHA05011.1"/>
    </source>
</evidence>
<evidence type="ECO:0000313" key="7">
    <source>
        <dbReference type="Proteomes" id="UP000614811"/>
    </source>
</evidence>
<sequence length="299" mass="32456">MRPRVTYREKGTSMQAQTSLLQLMNSDIVRLSKSDRKLAVIIQADPSSVIHQSIASLASAAEVSEPTVNRFCHKLGCDGYPDFKLRLAQEISSNGQLFVENLSRDDDSSMVIKKIMTSIQGSIQSLANTINPDVLDAAASAIAKCKSVHFFGMGASSSVALDAQHKFFRFGMPVIAHTDYINQRMACSMMDSDDVAVFISYTGRTDAMIINAELARKGGATVIGITSQSSILAGQCKYVLNAVTAEDTDLFTPMTSRIIHLAVIDMLATTVALKLGDRVEKNIKAIKKNLAATRTDRAQ</sequence>
<dbReference type="GO" id="GO:0003677">
    <property type="term" value="F:DNA binding"/>
    <property type="evidence" value="ECO:0007669"/>
    <property type="project" value="UniProtKB-KW"/>
</dbReference>
<keyword evidence="2" id="KW-0238">DNA-binding</keyword>
<dbReference type="NCBIfam" id="NF008451">
    <property type="entry name" value="PRK11302.1"/>
    <property type="match status" value="1"/>
</dbReference>
<gene>
    <name evidence="6" type="primary">hexR</name>
    <name evidence="6" type="ORF">GCM10008090_13190</name>
</gene>
<dbReference type="GO" id="GO:1901135">
    <property type="term" value="P:carbohydrate derivative metabolic process"/>
    <property type="evidence" value="ECO:0007669"/>
    <property type="project" value="InterPro"/>
</dbReference>
<protein>
    <submittedName>
        <fullName evidence="6">HTH-type transcriptional regulator HexR</fullName>
    </submittedName>
</protein>
<evidence type="ECO:0000259" key="4">
    <source>
        <dbReference type="PROSITE" id="PS51071"/>
    </source>
</evidence>
<dbReference type="AlphaFoldDB" id="A0A918RP04"/>
<proteinExistence type="predicted"/>
<dbReference type="InterPro" id="IPR009057">
    <property type="entry name" value="Homeodomain-like_sf"/>
</dbReference>
<reference evidence="6" key="1">
    <citation type="journal article" date="2014" name="Int. J. Syst. Evol. Microbiol.">
        <title>Complete genome sequence of Corynebacterium casei LMG S-19264T (=DSM 44701T), isolated from a smear-ripened cheese.</title>
        <authorList>
            <consortium name="US DOE Joint Genome Institute (JGI-PGF)"/>
            <person name="Walter F."/>
            <person name="Albersmeier A."/>
            <person name="Kalinowski J."/>
            <person name="Ruckert C."/>
        </authorList>
    </citation>
    <scope>NUCLEOTIDE SEQUENCE</scope>
    <source>
        <strain evidence="6">KCTC 12711</strain>
    </source>
</reference>
<dbReference type="Gene3D" id="3.40.50.10490">
    <property type="entry name" value="Glucose-6-phosphate isomerase like protein, domain 1"/>
    <property type="match status" value="1"/>
</dbReference>
<dbReference type="CDD" id="cd05013">
    <property type="entry name" value="SIS_RpiR"/>
    <property type="match status" value="1"/>
</dbReference>
<dbReference type="PANTHER" id="PTHR30514">
    <property type="entry name" value="GLUCOKINASE"/>
    <property type="match status" value="1"/>
</dbReference>
<comment type="caution">
    <text evidence="6">The sequence shown here is derived from an EMBL/GenBank/DDBJ whole genome shotgun (WGS) entry which is preliminary data.</text>
</comment>
<dbReference type="GO" id="GO:0097367">
    <property type="term" value="F:carbohydrate derivative binding"/>
    <property type="evidence" value="ECO:0007669"/>
    <property type="project" value="InterPro"/>
</dbReference>
<name>A0A918RP04_9GAMM</name>